<evidence type="ECO:0000256" key="1">
    <source>
        <dbReference type="SAM" id="MobiDB-lite"/>
    </source>
</evidence>
<protein>
    <submittedName>
        <fullName evidence="3">Uncharacterized protein LOC107073106 isoform X1</fullName>
    </submittedName>
</protein>
<keyword evidence="2" id="KW-1185">Reference proteome</keyword>
<feature type="region of interest" description="Disordered" evidence="1">
    <location>
        <begin position="34"/>
        <end position="71"/>
    </location>
</feature>
<feature type="compositionally biased region" description="Basic residues" evidence="1">
    <location>
        <begin position="60"/>
        <end position="71"/>
    </location>
</feature>
<gene>
    <name evidence="3" type="primary">LOC107073106</name>
</gene>
<evidence type="ECO:0000313" key="3">
    <source>
        <dbReference type="RefSeq" id="XP_015189050.1"/>
    </source>
</evidence>
<dbReference type="Proteomes" id="UP000694924">
    <property type="component" value="Unplaced"/>
</dbReference>
<dbReference type="GeneID" id="107073106"/>
<proteinExistence type="predicted"/>
<sequence>MQKLICRSVSGLSPENLQILLIFLDEIIKMEKKEKKKKANTTNGKGGPKRNRGNNARGRNGLRGRGARTNKRNIGTLKKEQKWQRGQNANIRGSFTKKRFIKNGGVASQNILTLNQKANVRGNVNVRRGRGNRYGLTRSRSRTNLTVTKAGFFTANKTTLKRANSVGSVRDPTSVHNRLGYQSPAQIAYRNHVKRAKQLLLQRQNRLNFQNQFRMLQAGKSPLSLQQRPLERRQQILTSQRRFTTGGLRSDQIARAQRRSQYEQKLMRMNSARITPSNVNFMCTLGNDYTPNTHEHSLSLAQNRNERNMSGLQQLLRGRSPITQTIQNLNMIGRSPVFGRQRSRSRSRSRSRTRNVPMSDSGADLDDRTFSKIMYSISASLGVTGRTLNDRFSF</sequence>
<evidence type="ECO:0000313" key="2">
    <source>
        <dbReference type="Proteomes" id="UP000694924"/>
    </source>
</evidence>
<dbReference type="RefSeq" id="XP_015189050.1">
    <property type="nucleotide sequence ID" value="XM_015333564.1"/>
</dbReference>
<accession>A0ABM1J9B2</accession>
<feature type="compositionally biased region" description="Basic residues" evidence="1">
    <location>
        <begin position="341"/>
        <end position="353"/>
    </location>
</feature>
<organism evidence="2 3">
    <name type="scientific">Polistes dominula</name>
    <name type="common">European paper wasp</name>
    <name type="synonym">Vespa dominula</name>
    <dbReference type="NCBI Taxonomy" id="743375"/>
    <lineage>
        <taxon>Eukaryota</taxon>
        <taxon>Metazoa</taxon>
        <taxon>Ecdysozoa</taxon>
        <taxon>Arthropoda</taxon>
        <taxon>Hexapoda</taxon>
        <taxon>Insecta</taxon>
        <taxon>Pterygota</taxon>
        <taxon>Neoptera</taxon>
        <taxon>Endopterygota</taxon>
        <taxon>Hymenoptera</taxon>
        <taxon>Apocrita</taxon>
        <taxon>Aculeata</taxon>
        <taxon>Vespoidea</taxon>
        <taxon>Vespidae</taxon>
        <taxon>Polistinae</taxon>
        <taxon>Polistini</taxon>
        <taxon>Polistes</taxon>
    </lineage>
</organism>
<name>A0ABM1J9B2_POLDO</name>
<reference evidence="3" key="1">
    <citation type="submission" date="2025-08" db="UniProtKB">
        <authorList>
            <consortium name="RefSeq"/>
        </authorList>
    </citation>
    <scope>IDENTIFICATION</scope>
    <source>
        <tissue evidence="3">Whole body</tissue>
    </source>
</reference>
<feature type="region of interest" description="Disordered" evidence="1">
    <location>
        <begin position="333"/>
        <end position="363"/>
    </location>
</feature>